<dbReference type="PANTHER" id="PTHR15503">
    <property type="entry name" value="LDOC1 RELATED"/>
    <property type="match status" value="1"/>
</dbReference>
<dbReference type="AlphaFoldDB" id="R7RW09"/>
<dbReference type="SMART" id="SM00343">
    <property type="entry name" value="ZnF_C2HC"/>
    <property type="match status" value="2"/>
</dbReference>
<dbReference type="Gene3D" id="4.10.60.10">
    <property type="entry name" value="Zinc finger, CCHC-type"/>
    <property type="match status" value="1"/>
</dbReference>
<dbReference type="EMBL" id="JH687525">
    <property type="protein sequence ID" value="EIM78933.1"/>
    <property type="molecule type" value="Genomic_DNA"/>
</dbReference>
<feature type="region of interest" description="Disordered" evidence="2">
    <location>
        <begin position="262"/>
        <end position="288"/>
    </location>
</feature>
<evidence type="ECO:0000259" key="3">
    <source>
        <dbReference type="SMART" id="SM00343"/>
    </source>
</evidence>
<dbReference type="Pfam" id="PF00098">
    <property type="entry name" value="zf-CCHC"/>
    <property type="match status" value="1"/>
</dbReference>
<organism evidence="4 5">
    <name type="scientific">Stereum hirsutum (strain FP-91666)</name>
    <name type="common">White-rot fungus</name>
    <dbReference type="NCBI Taxonomy" id="721885"/>
    <lineage>
        <taxon>Eukaryota</taxon>
        <taxon>Fungi</taxon>
        <taxon>Dikarya</taxon>
        <taxon>Basidiomycota</taxon>
        <taxon>Agaricomycotina</taxon>
        <taxon>Agaricomycetes</taxon>
        <taxon>Russulales</taxon>
        <taxon>Stereaceae</taxon>
        <taxon>Stereum</taxon>
    </lineage>
</organism>
<dbReference type="GeneID" id="18806613"/>
<dbReference type="GO" id="GO:0003676">
    <property type="term" value="F:nucleic acid binding"/>
    <property type="evidence" value="ECO:0007669"/>
    <property type="project" value="InterPro"/>
</dbReference>
<evidence type="ECO:0000313" key="4">
    <source>
        <dbReference type="EMBL" id="EIM78933.1"/>
    </source>
</evidence>
<feature type="domain" description="CCHC-type" evidence="3">
    <location>
        <begin position="347"/>
        <end position="363"/>
    </location>
</feature>
<proteinExistence type="predicted"/>
<dbReference type="InterPro" id="IPR001878">
    <property type="entry name" value="Znf_CCHC"/>
</dbReference>
<dbReference type="eggNOG" id="ENOG502S3G3">
    <property type="taxonomic scope" value="Eukaryota"/>
</dbReference>
<protein>
    <recommendedName>
        <fullName evidence="3">CCHC-type domain-containing protein</fullName>
    </recommendedName>
</protein>
<evidence type="ECO:0000313" key="5">
    <source>
        <dbReference type="Proteomes" id="UP000053927"/>
    </source>
</evidence>
<dbReference type="OMA" id="SARDNQW"/>
<dbReference type="RefSeq" id="XP_007311969.1">
    <property type="nucleotide sequence ID" value="XM_007311907.1"/>
</dbReference>
<dbReference type="KEGG" id="shs:STEHIDRAFT_70096"/>
<feature type="domain" description="CCHC-type" evidence="3">
    <location>
        <begin position="327"/>
        <end position="343"/>
    </location>
</feature>
<evidence type="ECO:0000256" key="2">
    <source>
        <dbReference type="SAM" id="MobiDB-lite"/>
    </source>
</evidence>
<dbReference type="GO" id="GO:0006397">
    <property type="term" value="P:mRNA processing"/>
    <property type="evidence" value="ECO:0007669"/>
    <property type="project" value="UniProtKB-KW"/>
</dbReference>
<keyword evidence="1" id="KW-0507">mRNA processing</keyword>
<evidence type="ECO:0000256" key="1">
    <source>
        <dbReference type="ARBA" id="ARBA00022664"/>
    </source>
</evidence>
<dbReference type="InterPro" id="IPR005162">
    <property type="entry name" value="Retrotrans_gag_dom"/>
</dbReference>
<dbReference type="SUPFAM" id="SSF57756">
    <property type="entry name" value="Retrovirus zinc finger-like domains"/>
    <property type="match status" value="1"/>
</dbReference>
<feature type="compositionally biased region" description="Basic and acidic residues" evidence="2">
    <location>
        <begin position="262"/>
        <end position="275"/>
    </location>
</feature>
<dbReference type="Proteomes" id="UP000053927">
    <property type="component" value="Unassembled WGS sequence"/>
</dbReference>
<dbReference type="GO" id="GO:0008270">
    <property type="term" value="F:zinc ion binding"/>
    <property type="evidence" value="ECO:0007669"/>
    <property type="project" value="InterPro"/>
</dbReference>
<name>R7RW09_STEHR</name>
<dbReference type="InterPro" id="IPR036875">
    <property type="entry name" value="Znf_CCHC_sf"/>
</dbReference>
<dbReference type="InterPro" id="IPR032567">
    <property type="entry name" value="RTL1-rel"/>
</dbReference>
<gene>
    <name evidence="4" type="ORF">STEHIDRAFT_70096</name>
</gene>
<dbReference type="PANTHER" id="PTHR15503:SF22">
    <property type="entry name" value="TRANSPOSON TY3-I GAG POLYPROTEIN"/>
    <property type="match status" value="1"/>
</dbReference>
<keyword evidence="5" id="KW-1185">Reference proteome</keyword>
<dbReference type="Pfam" id="PF03732">
    <property type="entry name" value="Retrotrans_gag"/>
    <property type="match status" value="1"/>
</dbReference>
<reference evidence="5" key="1">
    <citation type="journal article" date="2012" name="Science">
        <title>The Paleozoic origin of enzymatic lignin decomposition reconstructed from 31 fungal genomes.</title>
        <authorList>
            <person name="Floudas D."/>
            <person name="Binder M."/>
            <person name="Riley R."/>
            <person name="Barry K."/>
            <person name="Blanchette R.A."/>
            <person name="Henrissat B."/>
            <person name="Martinez A.T."/>
            <person name="Otillar R."/>
            <person name="Spatafora J.W."/>
            <person name="Yadav J.S."/>
            <person name="Aerts A."/>
            <person name="Benoit I."/>
            <person name="Boyd A."/>
            <person name="Carlson A."/>
            <person name="Copeland A."/>
            <person name="Coutinho P.M."/>
            <person name="de Vries R.P."/>
            <person name="Ferreira P."/>
            <person name="Findley K."/>
            <person name="Foster B."/>
            <person name="Gaskell J."/>
            <person name="Glotzer D."/>
            <person name="Gorecki P."/>
            <person name="Heitman J."/>
            <person name="Hesse C."/>
            <person name="Hori C."/>
            <person name="Igarashi K."/>
            <person name="Jurgens J.A."/>
            <person name="Kallen N."/>
            <person name="Kersten P."/>
            <person name="Kohler A."/>
            <person name="Kuees U."/>
            <person name="Kumar T.K.A."/>
            <person name="Kuo A."/>
            <person name="LaButti K."/>
            <person name="Larrondo L.F."/>
            <person name="Lindquist E."/>
            <person name="Ling A."/>
            <person name="Lombard V."/>
            <person name="Lucas S."/>
            <person name="Lundell T."/>
            <person name="Martin R."/>
            <person name="McLaughlin D.J."/>
            <person name="Morgenstern I."/>
            <person name="Morin E."/>
            <person name="Murat C."/>
            <person name="Nagy L.G."/>
            <person name="Nolan M."/>
            <person name="Ohm R.A."/>
            <person name="Patyshakuliyeva A."/>
            <person name="Rokas A."/>
            <person name="Ruiz-Duenas F.J."/>
            <person name="Sabat G."/>
            <person name="Salamov A."/>
            <person name="Samejima M."/>
            <person name="Schmutz J."/>
            <person name="Slot J.C."/>
            <person name="St John F."/>
            <person name="Stenlid J."/>
            <person name="Sun H."/>
            <person name="Sun S."/>
            <person name="Syed K."/>
            <person name="Tsang A."/>
            <person name="Wiebenga A."/>
            <person name="Young D."/>
            <person name="Pisabarro A."/>
            <person name="Eastwood D.C."/>
            <person name="Martin F."/>
            <person name="Cullen D."/>
            <person name="Grigoriev I.V."/>
            <person name="Hibbett D.S."/>
        </authorList>
    </citation>
    <scope>NUCLEOTIDE SEQUENCE [LARGE SCALE GENOMIC DNA]</scope>
    <source>
        <strain evidence="5">FP-91666</strain>
    </source>
</reference>
<sequence length="390" mass="42670">MQNLLELTVQAVDHLGARLTAVTNAITEQQTKIDSILDVLNNTVAVQNTNTSGIHDLGVHTDALRAQVSALSATISRTPAAVAAGTSTGKGVVAKPSMFNGSGDLSSSRFFLATFVNWAQNQGTAMNIANPDGSWTRNDQKWIGSALNFLTDKAQSWALPYLEKLGLGQLAFKDWTEFETAFRKRFEPVDVKTTAQQALEGLSQGRGSVEQYKAKFDEHAPRTGWPDTVLVREFRDGLSERVKDVMINLTYNKESLDDVHRAAQTAGERDQEKSGKSRHSIVSSIPAPDTMDIDATRLVKPQTQTQGKVVGPNGKTYDDFKRAMVNKCNKCGSSEHVAKNGNHERDVCYHCKKVGHRSTACMRKFMGFPATQQVSADAGVRTVTGYCNGW</sequence>
<dbReference type="OrthoDB" id="3045645at2759"/>
<accession>R7RW09</accession>